<reference evidence="2 3" key="1">
    <citation type="journal article" date="2017" name="BMC Genomics">
        <title>Comparative genomic and phylogenomic analyses of the Bifidobacteriaceae family.</title>
        <authorList>
            <person name="Lugli G.A."/>
            <person name="Milani C."/>
            <person name="Turroni F."/>
            <person name="Duranti S."/>
            <person name="Mancabelli L."/>
            <person name="Mangifesta M."/>
            <person name="Ferrario C."/>
            <person name="Modesto M."/>
            <person name="Mattarelli P."/>
            <person name="Jiri K."/>
            <person name="van Sinderen D."/>
            <person name="Ventura M."/>
        </authorList>
    </citation>
    <scope>NUCLEOTIDE SEQUENCE [LARGE SCALE GENOMIC DNA]</scope>
    <source>
        <strain evidence="2 3">DSM 100201</strain>
    </source>
</reference>
<comment type="caution">
    <text evidence="2">The sequence shown here is derived from an EMBL/GenBank/DDBJ whole genome shotgun (WGS) entry which is preliminary data.</text>
</comment>
<protein>
    <submittedName>
        <fullName evidence="2">Uncharacterized protein</fullName>
    </submittedName>
</protein>
<feature type="region of interest" description="Disordered" evidence="1">
    <location>
        <begin position="1"/>
        <end position="27"/>
    </location>
</feature>
<evidence type="ECO:0000313" key="2">
    <source>
        <dbReference type="EMBL" id="OZG57834.1"/>
    </source>
</evidence>
<gene>
    <name evidence="2" type="ORF">BTIS_1075</name>
</gene>
<keyword evidence="3" id="KW-1185">Reference proteome</keyword>
<organism evidence="2 3">
    <name type="scientific">Bifidobacterium tissieri</name>
    <dbReference type="NCBI Taxonomy" id="1630162"/>
    <lineage>
        <taxon>Bacteria</taxon>
        <taxon>Bacillati</taxon>
        <taxon>Actinomycetota</taxon>
        <taxon>Actinomycetes</taxon>
        <taxon>Bifidobacteriales</taxon>
        <taxon>Bifidobacteriaceae</taxon>
        <taxon>Bifidobacterium</taxon>
    </lineage>
</organism>
<name>A0A261FFC5_9BIFI</name>
<sequence length="59" mass="6835">MPRTPKSYVGSRTPWADKPTRTKTVKPAKPAFSIEDAVRLDPELRLMIDRMRKGTWHGR</sequence>
<evidence type="ECO:0000256" key="1">
    <source>
        <dbReference type="SAM" id="MobiDB-lite"/>
    </source>
</evidence>
<proteinExistence type="predicted"/>
<dbReference type="Proteomes" id="UP000216444">
    <property type="component" value="Unassembled WGS sequence"/>
</dbReference>
<dbReference type="AlphaFoldDB" id="A0A261FFC5"/>
<dbReference type="EMBL" id="MWWV01000006">
    <property type="protein sequence ID" value="OZG57834.1"/>
    <property type="molecule type" value="Genomic_DNA"/>
</dbReference>
<evidence type="ECO:0000313" key="3">
    <source>
        <dbReference type="Proteomes" id="UP000216444"/>
    </source>
</evidence>
<accession>A0A261FFC5</accession>